<reference evidence="1" key="1">
    <citation type="submission" date="2019-07" db="EMBL/GenBank/DDBJ databases">
        <title>Annotation for the trematode Paragonimus miyazaki's.</title>
        <authorList>
            <person name="Choi Y.-J."/>
        </authorList>
    </citation>
    <scope>NUCLEOTIDE SEQUENCE</scope>
    <source>
        <strain evidence="1">Japan</strain>
    </source>
</reference>
<protein>
    <submittedName>
        <fullName evidence="1">Uncharacterized protein</fullName>
    </submittedName>
</protein>
<name>A0A8S9YJ58_9TREM</name>
<dbReference type="Proteomes" id="UP000822476">
    <property type="component" value="Unassembled WGS sequence"/>
</dbReference>
<comment type="caution">
    <text evidence="1">The sequence shown here is derived from an EMBL/GenBank/DDBJ whole genome shotgun (WGS) entry which is preliminary data.</text>
</comment>
<organism evidence="1 2">
    <name type="scientific">Paragonimus skrjabini miyazakii</name>
    <dbReference type="NCBI Taxonomy" id="59628"/>
    <lineage>
        <taxon>Eukaryota</taxon>
        <taxon>Metazoa</taxon>
        <taxon>Spiralia</taxon>
        <taxon>Lophotrochozoa</taxon>
        <taxon>Platyhelminthes</taxon>
        <taxon>Trematoda</taxon>
        <taxon>Digenea</taxon>
        <taxon>Plagiorchiida</taxon>
        <taxon>Troglotremata</taxon>
        <taxon>Troglotrematidae</taxon>
        <taxon>Paragonimus</taxon>
    </lineage>
</organism>
<evidence type="ECO:0000313" key="1">
    <source>
        <dbReference type="EMBL" id="KAF7242530.1"/>
    </source>
</evidence>
<proteinExistence type="predicted"/>
<evidence type="ECO:0000313" key="2">
    <source>
        <dbReference type="Proteomes" id="UP000822476"/>
    </source>
</evidence>
<keyword evidence="2" id="KW-1185">Reference proteome</keyword>
<accession>A0A8S9YJ58</accession>
<dbReference type="EMBL" id="JTDE01006672">
    <property type="protein sequence ID" value="KAF7242530.1"/>
    <property type="molecule type" value="Genomic_DNA"/>
</dbReference>
<sequence>MQDVANVRLTELSLHRTRIQRHIDAVKLILQDLRSNIIGELNNQLDVSQSQMLERVEATVQHKLTQSTKSTM</sequence>
<gene>
    <name evidence="1" type="ORF">EG68_11071</name>
</gene>
<dbReference type="AlphaFoldDB" id="A0A8S9YJ58"/>